<keyword evidence="8 10" id="KW-0067">ATP-binding</keyword>
<dbReference type="InterPro" id="IPR018247">
    <property type="entry name" value="EF_Hand_1_Ca_BS"/>
</dbReference>
<dbReference type="PROSITE" id="PS00107">
    <property type="entry name" value="PROTEIN_KINASE_ATP"/>
    <property type="match status" value="1"/>
</dbReference>
<dbReference type="FunFam" id="1.10.510.10:FF:000571">
    <property type="entry name" value="Maternal embryonic leucine zipper kinase"/>
    <property type="match status" value="1"/>
</dbReference>
<evidence type="ECO:0008006" key="14">
    <source>
        <dbReference type="Google" id="ProtNLM"/>
    </source>
</evidence>
<feature type="domain" description="Protein kinase" evidence="11">
    <location>
        <begin position="42"/>
        <end position="296"/>
    </location>
</feature>
<dbReference type="Gene3D" id="1.10.238.10">
    <property type="entry name" value="EF-hand"/>
    <property type="match status" value="2"/>
</dbReference>
<evidence type="ECO:0000256" key="4">
    <source>
        <dbReference type="ARBA" id="ARBA00022679"/>
    </source>
</evidence>
<dbReference type="InterPro" id="IPR011009">
    <property type="entry name" value="Kinase-like_dom_sf"/>
</dbReference>
<keyword evidence="3" id="KW-0723">Serine/threonine-protein kinase</keyword>
<keyword evidence="7" id="KW-0106">Calcium</keyword>
<dbReference type="InterPro" id="IPR008271">
    <property type="entry name" value="Ser/Thr_kinase_AS"/>
</dbReference>
<dbReference type="PROSITE" id="PS50222">
    <property type="entry name" value="EF_HAND_2"/>
    <property type="match status" value="1"/>
</dbReference>
<dbReference type="PANTHER" id="PTHR24349">
    <property type="entry name" value="SERINE/THREONINE-PROTEIN KINASE"/>
    <property type="match status" value="1"/>
</dbReference>
<protein>
    <recommendedName>
        <fullName evidence="14">Non-specific serine/threonine protein kinase</fullName>
    </recommendedName>
</protein>
<evidence type="ECO:0000259" key="11">
    <source>
        <dbReference type="PROSITE" id="PS50011"/>
    </source>
</evidence>
<dbReference type="CDD" id="cd00051">
    <property type="entry name" value="EFh"/>
    <property type="match status" value="1"/>
</dbReference>
<evidence type="ECO:0000256" key="10">
    <source>
        <dbReference type="PROSITE-ProRule" id="PRU10141"/>
    </source>
</evidence>
<dbReference type="InterPro" id="IPR011992">
    <property type="entry name" value="EF-hand-dom_pair"/>
</dbReference>
<evidence type="ECO:0000313" key="13">
    <source>
        <dbReference type="EMBL" id="CAE4626324.1"/>
    </source>
</evidence>
<evidence type="ECO:0000256" key="3">
    <source>
        <dbReference type="ARBA" id="ARBA00022527"/>
    </source>
</evidence>
<dbReference type="PROSITE" id="PS00018">
    <property type="entry name" value="EF_HAND_1"/>
    <property type="match status" value="1"/>
</dbReference>
<gene>
    <name evidence="13" type="ORF">AMON00008_LOCUS41112</name>
</gene>
<feature type="binding site" evidence="10">
    <location>
        <position position="73"/>
    </location>
    <ligand>
        <name>ATP</name>
        <dbReference type="ChEBI" id="CHEBI:30616"/>
    </ligand>
</feature>
<proteinExistence type="inferred from homology"/>
<dbReference type="CDD" id="cd05117">
    <property type="entry name" value="STKc_CAMK"/>
    <property type="match status" value="1"/>
</dbReference>
<comment type="subunit">
    <text evidence="2">Monomer.</text>
</comment>
<evidence type="ECO:0000256" key="7">
    <source>
        <dbReference type="ARBA" id="ARBA00022837"/>
    </source>
</evidence>
<dbReference type="SMART" id="SM00054">
    <property type="entry name" value="EFh"/>
    <property type="match status" value="3"/>
</dbReference>
<dbReference type="PROSITE" id="PS50011">
    <property type="entry name" value="PROTEIN_KINASE_DOM"/>
    <property type="match status" value="1"/>
</dbReference>
<dbReference type="GO" id="GO:0005509">
    <property type="term" value="F:calcium ion binding"/>
    <property type="evidence" value="ECO:0007669"/>
    <property type="project" value="InterPro"/>
</dbReference>
<evidence type="ECO:0000256" key="6">
    <source>
        <dbReference type="ARBA" id="ARBA00022777"/>
    </source>
</evidence>
<comment type="cofactor">
    <cofactor evidence="1">
        <name>Mg(2+)</name>
        <dbReference type="ChEBI" id="CHEBI:18420"/>
    </cofactor>
</comment>
<dbReference type="EMBL" id="HBNR01058443">
    <property type="protein sequence ID" value="CAE4626324.1"/>
    <property type="molecule type" value="Transcribed_RNA"/>
</dbReference>
<evidence type="ECO:0000256" key="1">
    <source>
        <dbReference type="ARBA" id="ARBA00001946"/>
    </source>
</evidence>
<comment type="similarity">
    <text evidence="9">Belongs to the protein kinase superfamily. Ser/Thr protein kinase family. CDPK subfamily.</text>
</comment>
<keyword evidence="5 10" id="KW-0547">Nucleotide-binding</keyword>
<dbReference type="AlphaFoldDB" id="A0A7S4RVJ3"/>
<dbReference type="InterPro" id="IPR002048">
    <property type="entry name" value="EF_hand_dom"/>
</dbReference>
<name>A0A7S4RVJ3_9DINO</name>
<dbReference type="SMART" id="SM00220">
    <property type="entry name" value="S_TKc"/>
    <property type="match status" value="1"/>
</dbReference>
<evidence type="ECO:0000256" key="5">
    <source>
        <dbReference type="ARBA" id="ARBA00022741"/>
    </source>
</evidence>
<dbReference type="InterPro" id="IPR017441">
    <property type="entry name" value="Protein_kinase_ATP_BS"/>
</dbReference>
<dbReference type="SUPFAM" id="SSF47473">
    <property type="entry name" value="EF-hand"/>
    <property type="match status" value="1"/>
</dbReference>
<dbReference type="Gene3D" id="1.10.510.10">
    <property type="entry name" value="Transferase(Phosphotransferase) domain 1"/>
    <property type="match status" value="1"/>
</dbReference>
<dbReference type="InterPro" id="IPR050205">
    <property type="entry name" value="CDPK_Ser/Thr_kinases"/>
</dbReference>
<dbReference type="GO" id="GO:0004674">
    <property type="term" value="F:protein serine/threonine kinase activity"/>
    <property type="evidence" value="ECO:0007669"/>
    <property type="project" value="UniProtKB-KW"/>
</dbReference>
<organism evidence="13">
    <name type="scientific">Alexandrium monilatum</name>
    <dbReference type="NCBI Taxonomy" id="311494"/>
    <lineage>
        <taxon>Eukaryota</taxon>
        <taxon>Sar</taxon>
        <taxon>Alveolata</taxon>
        <taxon>Dinophyceae</taxon>
        <taxon>Gonyaulacales</taxon>
        <taxon>Pyrocystaceae</taxon>
        <taxon>Alexandrium</taxon>
    </lineage>
</organism>
<feature type="domain" description="EF-hand" evidence="12">
    <location>
        <begin position="375"/>
        <end position="410"/>
    </location>
</feature>
<evidence type="ECO:0000256" key="8">
    <source>
        <dbReference type="ARBA" id="ARBA00022840"/>
    </source>
</evidence>
<evidence type="ECO:0000256" key="9">
    <source>
        <dbReference type="ARBA" id="ARBA00024334"/>
    </source>
</evidence>
<dbReference type="Gene3D" id="3.30.200.20">
    <property type="entry name" value="Phosphorylase Kinase, domain 1"/>
    <property type="match status" value="1"/>
</dbReference>
<dbReference type="Pfam" id="PF00069">
    <property type="entry name" value="Pkinase"/>
    <property type="match status" value="1"/>
</dbReference>
<accession>A0A7S4RVJ3</accession>
<dbReference type="InterPro" id="IPR000719">
    <property type="entry name" value="Prot_kinase_dom"/>
</dbReference>
<evidence type="ECO:0000256" key="2">
    <source>
        <dbReference type="ARBA" id="ARBA00011245"/>
    </source>
</evidence>
<reference evidence="13" key="1">
    <citation type="submission" date="2021-01" db="EMBL/GenBank/DDBJ databases">
        <authorList>
            <person name="Corre E."/>
            <person name="Pelletier E."/>
            <person name="Niang G."/>
            <person name="Scheremetjew M."/>
            <person name="Finn R."/>
            <person name="Kale V."/>
            <person name="Holt S."/>
            <person name="Cochrane G."/>
            <person name="Meng A."/>
            <person name="Brown T."/>
            <person name="Cohen L."/>
        </authorList>
    </citation>
    <scope>NUCLEOTIDE SEQUENCE</scope>
    <source>
        <strain evidence="13">CCMP3105</strain>
    </source>
</reference>
<dbReference type="Pfam" id="PF13499">
    <property type="entry name" value="EF-hand_7"/>
    <property type="match status" value="1"/>
</dbReference>
<dbReference type="SUPFAM" id="SSF56112">
    <property type="entry name" value="Protein kinase-like (PK-like)"/>
    <property type="match status" value="1"/>
</dbReference>
<keyword evidence="4" id="KW-0808">Transferase</keyword>
<keyword evidence="6" id="KW-0418">Kinase</keyword>
<evidence type="ECO:0000259" key="12">
    <source>
        <dbReference type="PROSITE" id="PS50222"/>
    </source>
</evidence>
<dbReference type="PROSITE" id="PS00108">
    <property type="entry name" value="PROTEIN_KINASE_ST"/>
    <property type="match status" value="1"/>
</dbReference>
<dbReference type="GO" id="GO:0005524">
    <property type="term" value="F:ATP binding"/>
    <property type="evidence" value="ECO:0007669"/>
    <property type="project" value="UniProtKB-UniRule"/>
</dbReference>
<sequence length="519" mass="58214">MAPSDAAASLSSVTARLEARRGRLPVVGRYHRLPSRLTDDYNVSSHVLGVGEGGDVLLATARDSLSRQQYAVKSYALEGLEGLKLQMLMSEVEVFLFVDHPHIARLVGIYESEDYLSFVMESHDGGQLFERFRKTGRFPEDEAAGACWQILLAVNYIHQHGIVHRDLKLENFVYDKQDSNHLKLIDFGFSKMFNSSMKMKKALGTMLYIAPEVLAKSYTCQCDLWSLGVMAFVLLADHFPFVGDAMHDNILEGKYDWRPQQWSTNSTEAADFVRSLLCVDPQKRLTAQAALEHPWIQRRQRERPQTTVDQGVAESLVAFGHMPKLRRCCMELLAWSLSSEARAGVHDQFLALDTDKRGTISLEALKAMMAATAQLPGDEAERIFAMMDENQDGEVSYSEFLAAAVCTRTELDDSLVYTVFRKFDRDHLGYLTADGLRALLGDTFMDDTAEALLGEAGFRRDGRLSFMEFHSFVTGGRGANTTKTPLVLRVASLLLGVLRFSPFLCCSRPRPERRRGEGP</sequence>